<dbReference type="InterPro" id="IPR001627">
    <property type="entry name" value="Semap_dom"/>
</dbReference>
<dbReference type="PANTHER" id="PTHR11036:SF22">
    <property type="entry name" value="SEMAPHORIN-3E"/>
    <property type="match status" value="1"/>
</dbReference>
<dbReference type="GO" id="GO:0030335">
    <property type="term" value="P:positive regulation of cell migration"/>
    <property type="evidence" value="ECO:0007669"/>
    <property type="project" value="TreeGrafter"/>
</dbReference>
<dbReference type="Pfam" id="PF01403">
    <property type="entry name" value="Sema"/>
    <property type="match status" value="1"/>
</dbReference>
<dbReference type="GO" id="GO:0030215">
    <property type="term" value="F:semaphorin receptor binding"/>
    <property type="evidence" value="ECO:0007669"/>
    <property type="project" value="InterPro"/>
</dbReference>
<dbReference type="SMART" id="SM00409">
    <property type="entry name" value="IG"/>
    <property type="match status" value="1"/>
</dbReference>
<dbReference type="SUPFAM" id="SSF48726">
    <property type="entry name" value="Immunoglobulin"/>
    <property type="match status" value="1"/>
</dbReference>
<dbReference type="InterPro" id="IPR036179">
    <property type="entry name" value="Ig-like_dom_sf"/>
</dbReference>
<evidence type="ECO:0000256" key="7">
    <source>
        <dbReference type="ARBA" id="ARBA00023319"/>
    </source>
</evidence>
<dbReference type="PANTHER" id="PTHR11036">
    <property type="entry name" value="SEMAPHORIN"/>
    <property type="match status" value="1"/>
</dbReference>
<evidence type="ECO:0000259" key="10">
    <source>
        <dbReference type="PROSITE" id="PS50835"/>
    </source>
</evidence>
<dbReference type="InterPro" id="IPR013783">
    <property type="entry name" value="Ig-like_fold"/>
</dbReference>
<proteinExistence type="inferred from homology"/>
<organism evidence="12 13">
    <name type="scientific">Erpetoichthys calabaricus</name>
    <name type="common">Rope fish</name>
    <name type="synonym">Calamoichthys calabaricus</name>
    <dbReference type="NCBI Taxonomy" id="27687"/>
    <lineage>
        <taxon>Eukaryota</taxon>
        <taxon>Metazoa</taxon>
        <taxon>Chordata</taxon>
        <taxon>Craniata</taxon>
        <taxon>Vertebrata</taxon>
        <taxon>Euteleostomi</taxon>
        <taxon>Actinopterygii</taxon>
        <taxon>Polypteriformes</taxon>
        <taxon>Polypteridae</taxon>
        <taxon>Erpetoichthys</taxon>
    </lineage>
</organism>
<dbReference type="GO" id="GO:0035295">
    <property type="term" value="P:tube development"/>
    <property type="evidence" value="ECO:0007669"/>
    <property type="project" value="UniProtKB-ARBA"/>
</dbReference>
<evidence type="ECO:0000256" key="4">
    <source>
        <dbReference type="ARBA" id="ARBA00022729"/>
    </source>
</evidence>
<evidence type="ECO:0000313" key="13">
    <source>
        <dbReference type="Proteomes" id="UP000694620"/>
    </source>
</evidence>
<name>A0A8C4SUC8_ERPCA</name>
<dbReference type="Pfam" id="PF00047">
    <property type="entry name" value="ig"/>
    <property type="match status" value="1"/>
</dbReference>
<dbReference type="GO" id="GO:0005615">
    <property type="term" value="C:extracellular space"/>
    <property type="evidence" value="ECO:0007669"/>
    <property type="project" value="TreeGrafter"/>
</dbReference>
<keyword evidence="4" id="KW-0732">Signal</keyword>
<reference evidence="12" key="3">
    <citation type="submission" date="2025-09" db="UniProtKB">
        <authorList>
            <consortium name="Ensembl"/>
        </authorList>
    </citation>
    <scope>IDENTIFICATION</scope>
</reference>
<feature type="domain" description="Sema" evidence="11">
    <location>
        <begin position="29"/>
        <end position="512"/>
    </location>
</feature>
<dbReference type="GO" id="GO:0007411">
    <property type="term" value="P:axon guidance"/>
    <property type="evidence" value="ECO:0007669"/>
    <property type="project" value="TreeGrafter"/>
</dbReference>
<keyword evidence="13" id="KW-1185">Reference proteome</keyword>
<dbReference type="CDD" id="cd05871">
    <property type="entry name" value="Ig_Sema3"/>
    <property type="match status" value="1"/>
</dbReference>
<gene>
    <name evidence="12" type="primary">SEMA3E</name>
    <name evidence="12" type="synonym">sema3e</name>
</gene>
<keyword evidence="5" id="KW-1015">Disulfide bond</keyword>
<sequence length="771" mass="89207">MITARRFVAYCLWLIFGSRLLAVSYSQPRLRLTHKELWELNRTTVFYGPRGFLELKTMLLDEYQERLFVGGRDVMYSLHLEKINDEYKEVYWPSTTEQIQQCHMKGKNTNECANFIRLLQQHNRTHMLACGTGAFSPVCAFVRVGHWRQDRLFDLETGSVESGRGKCPFDPNISTVSVTNRGELFVGLYTDYWGNDAAIYRMGNLTYTRTEWDNKHQLKEPKFVGSYVIPDNDDHNDDKVYFFFTEKAAEEDSGIRASYTRIARVCANDVGGRRVLVNKWTSFLKTQLICSVPGPNGIDTYFDELEDVFLLQTQDNRNPEIIALFSTTSNVFQGYAVCIYHMAAIREAFNGPYAHKEGPEYHWTPYEGKVPFPRPGTCASKMNGGQYSSSKDYPDDVVRFVRSHPLMYQSIFPTHKRPVLLKTDGKYNLKQIVADRVEAEDGQYNVLFLGTDNGIVLKVITIYNQESETMEEVILEELHIFKVPVPILSMEISVKRQQLYIGSESAVAQVKLHQCDMYGTACSDCCLARDPYCAWDGVSCSRYFPAGTLTKRRFRRQDIRHGNAVQQCHGQQVNEVTEKAGGKIIYGIENNSTLLDCIPRSLQAKVLWFTQSHHDERKEEVKPDERVLKTDHGLLFLKLQKSDAGTYICQTLEHGFVHTVTKITLEILEVERIGEMFQKDDEEEMHHKVPCFAPSGLPQGSSKLWYKDFLQLIGYNNFQRVEEYCERVWCTDKKRKKHRPLPPKWKYPHLPERRIKLKGEHHRLPRDVRDS</sequence>
<dbReference type="RefSeq" id="XP_028670794.1">
    <property type="nucleotide sequence ID" value="XM_028814961.2"/>
</dbReference>
<reference evidence="12" key="2">
    <citation type="submission" date="2025-08" db="UniProtKB">
        <authorList>
            <consortium name="Ensembl"/>
        </authorList>
    </citation>
    <scope>IDENTIFICATION</scope>
</reference>
<protein>
    <submittedName>
        <fullName evidence="12">Sema domain, immunoglobulin domain (Ig), short basic domain, secreted, (semaphorin) 3E</fullName>
    </submittedName>
</protein>
<dbReference type="InterPro" id="IPR003599">
    <property type="entry name" value="Ig_sub"/>
</dbReference>
<evidence type="ECO:0000256" key="3">
    <source>
        <dbReference type="ARBA" id="ARBA00022525"/>
    </source>
</evidence>
<dbReference type="InterPro" id="IPR036352">
    <property type="entry name" value="Semap_dom_sf"/>
</dbReference>
<dbReference type="Gene3D" id="2.130.10.10">
    <property type="entry name" value="YVTN repeat-like/Quinoprotein amine dehydrogenase"/>
    <property type="match status" value="1"/>
</dbReference>
<evidence type="ECO:0000313" key="12">
    <source>
        <dbReference type="Ensembl" id="ENSECRP00000022056.1"/>
    </source>
</evidence>
<dbReference type="PROSITE" id="PS50835">
    <property type="entry name" value="IG_LIKE"/>
    <property type="match status" value="1"/>
</dbReference>
<feature type="domain" description="Ig-like" evidence="10">
    <location>
        <begin position="589"/>
        <end position="666"/>
    </location>
</feature>
<accession>A0A8C4SUC8</accession>
<keyword evidence="3" id="KW-0964">Secreted</keyword>
<evidence type="ECO:0000256" key="2">
    <source>
        <dbReference type="ARBA" id="ARBA00009492"/>
    </source>
</evidence>
<comment type="caution">
    <text evidence="8">Lacks conserved residue(s) required for the propagation of feature annotation.</text>
</comment>
<dbReference type="InterPro" id="IPR013151">
    <property type="entry name" value="Immunoglobulin_dom"/>
</dbReference>
<dbReference type="GeneID" id="114661767"/>
<evidence type="ECO:0000256" key="9">
    <source>
        <dbReference type="SAM" id="MobiDB-lite"/>
    </source>
</evidence>
<dbReference type="Gene3D" id="2.60.40.10">
    <property type="entry name" value="Immunoglobulins"/>
    <property type="match status" value="1"/>
</dbReference>
<dbReference type="InterPro" id="IPR007110">
    <property type="entry name" value="Ig-like_dom"/>
</dbReference>
<dbReference type="GO" id="GO:0005886">
    <property type="term" value="C:plasma membrane"/>
    <property type="evidence" value="ECO:0007669"/>
    <property type="project" value="TreeGrafter"/>
</dbReference>
<comment type="subcellular location">
    <subcellularLocation>
        <location evidence="1">Secreted</location>
    </subcellularLocation>
</comment>
<dbReference type="SUPFAM" id="SSF103575">
    <property type="entry name" value="Plexin repeat"/>
    <property type="match status" value="1"/>
</dbReference>
<dbReference type="InterPro" id="IPR016201">
    <property type="entry name" value="PSI"/>
</dbReference>
<keyword evidence="6" id="KW-0325">Glycoprotein</keyword>
<feature type="compositionally biased region" description="Basic and acidic residues" evidence="9">
    <location>
        <begin position="749"/>
        <end position="758"/>
    </location>
</feature>
<dbReference type="Gene3D" id="3.30.1680.10">
    <property type="entry name" value="ligand-binding face of the semaphorins, domain 2"/>
    <property type="match status" value="1"/>
</dbReference>
<feature type="region of interest" description="Disordered" evidence="9">
    <location>
        <begin position="737"/>
        <end position="771"/>
    </location>
</feature>
<reference evidence="12" key="1">
    <citation type="submission" date="2021-06" db="EMBL/GenBank/DDBJ databases">
        <authorList>
            <consortium name="Wellcome Sanger Institute Data Sharing"/>
        </authorList>
    </citation>
    <scope>NUCLEOTIDE SEQUENCE [LARGE SCALE GENOMIC DNA]</scope>
</reference>
<dbReference type="PROSITE" id="PS51004">
    <property type="entry name" value="SEMA"/>
    <property type="match status" value="1"/>
</dbReference>
<dbReference type="GeneTree" id="ENSGT00940000158437"/>
<evidence type="ECO:0000256" key="1">
    <source>
        <dbReference type="ARBA" id="ARBA00004613"/>
    </source>
</evidence>
<dbReference type="GO" id="GO:0045499">
    <property type="term" value="F:chemorepellent activity"/>
    <property type="evidence" value="ECO:0007669"/>
    <property type="project" value="TreeGrafter"/>
</dbReference>
<keyword evidence="7" id="KW-0393">Immunoglobulin domain</keyword>
<dbReference type="FunFam" id="2.130.10.10:FF:000015">
    <property type="entry name" value="Semaphorin 3B"/>
    <property type="match status" value="1"/>
</dbReference>
<dbReference type="CTD" id="9723"/>
<dbReference type="AlphaFoldDB" id="A0A8C4SUC8"/>
<dbReference type="InterPro" id="IPR015943">
    <property type="entry name" value="WD40/YVTN_repeat-like_dom_sf"/>
</dbReference>
<comment type="similarity">
    <text evidence="2">Belongs to the semaphorin family.</text>
</comment>
<dbReference type="FunFam" id="2.60.40.10:FF:000030">
    <property type="entry name" value="Semaphorin 3F like"/>
    <property type="match status" value="1"/>
</dbReference>
<dbReference type="SMART" id="SM00423">
    <property type="entry name" value="PSI"/>
    <property type="match status" value="1"/>
</dbReference>
<evidence type="ECO:0000256" key="8">
    <source>
        <dbReference type="PROSITE-ProRule" id="PRU00352"/>
    </source>
</evidence>
<dbReference type="Proteomes" id="UP000694620">
    <property type="component" value="Chromosome 1"/>
</dbReference>
<dbReference type="Ensembl" id="ENSECRT00000022528.1">
    <property type="protein sequence ID" value="ENSECRP00000022056.1"/>
    <property type="gene ID" value="ENSECRG00000014917.1"/>
</dbReference>
<evidence type="ECO:0000256" key="5">
    <source>
        <dbReference type="ARBA" id="ARBA00023157"/>
    </source>
</evidence>
<dbReference type="GO" id="GO:0071526">
    <property type="term" value="P:semaphorin-plexin signaling pathway"/>
    <property type="evidence" value="ECO:0007669"/>
    <property type="project" value="TreeGrafter"/>
</dbReference>
<evidence type="ECO:0000256" key="6">
    <source>
        <dbReference type="ARBA" id="ARBA00023180"/>
    </source>
</evidence>
<dbReference type="InterPro" id="IPR027231">
    <property type="entry name" value="Semaphorin"/>
</dbReference>
<dbReference type="FunFam" id="3.30.1680.10:FF:000001">
    <property type="entry name" value="Semaphorin 3F like"/>
    <property type="match status" value="1"/>
</dbReference>
<dbReference type="GO" id="GO:0001755">
    <property type="term" value="P:neural crest cell migration"/>
    <property type="evidence" value="ECO:0007669"/>
    <property type="project" value="TreeGrafter"/>
</dbReference>
<dbReference type="SMART" id="SM00630">
    <property type="entry name" value="Sema"/>
    <property type="match status" value="1"/>
</dbReference>
<evidence type="ECO:0000259" key="11">
    <source>
        <dbReference type="PROSITE" id="PS51004"/>
    </source>
</evidence>
<dbReference type="OrthoDB" id="9988752at2759"/>
<dbReference type="SUPFAM" id="SSF101912">
    <property type="entry name" value="Sema domain"/>
    <property type="match status" value="1"/>
</dbReference>